<reference evidence="2" key="1">
    <citation type="submission" date="2020-05" db="EMBL/GenBank/DDBJ databases">
        <title>Mycena genomes resolve the evolution of fungal bioluminescence.</title>
        <authorList>
            <person name="Tsai I.J."/>
        </authorList>
    </citation>
    <scope>NUCLEOTIDE SEQUENCE</scope>
    <source>
        <strain evidence="2">CCC161011</strain>
    </source>
</reference>
<keyword evidence="1" id="KW-0175">Coiled coil</keyword>
<evidence type="ECO:0000313" key="2">
    <source>
        <dbReference type="EMBL" id="KAF7347213.1"/>
    </source>
</evidence>
<protein>
    <submittedName>
        <fullName evidence="2">F-box domain-containing protein</fullName>
    </submittedName>
</protein>
<evidence type="ECO:0000256" key="1">
    <source>
        <dbReference type="SAM" id="Coils"/>
    </source>
</evidence>
<comment type="caution">
    <text evidence="2">The sequence shown here is derived from an EMBL/GenBank/DDBJ whole genome shotgun (WGS) entry which is preliminary data.</text>
</comment>
<gene>
    <name evidence="2" type="ORF">MVEN_01476200</name>
</gene>
<dbReference type="OrthoDB" id="3365698at2759"/>
<dbReference type="Proteomes" id="UP000620124">
    <property type="component" value="Unassembled WGS sequence"/>
</dbReference>
<dbReference type="AlphaFoldDB" id="A0A8H6XTH2"/>
<dbReference type="Gene3D" id="1.20.1280.50">
    <property type="match status" value="1"/>
</dbReference>
<feature type="coiled-coil region" evidence="1">
    <location>
        <begin position="60"/>
        <end position="87"/>
    </location>
</feature>
<name>A0A8H6XTH2_9AGAR</name>
<dbReference type="EMBL" id="JACAZI010000012">
    <property type="protein sequence ID" value="KAF7347213.1"/>
    <property type="molecule type" value="Genomic_DNA"/>
</dbReference>
<accession>A0A8H6XTH2</accession>
<keyword evidence="3" id="KW-1185">Reference proteome</keyword>
<evidence type="ECO:0000313" key="3">
    <source>
        <dbReference type="Proteomes" id="UP000620124"/>
    </source>
</evidence>
<sequence>MVASICSQCGADASAPAEKRRYFEVAPGTPHHRLLNSNDAPLDSDVTFVKSEIAKIDDRLAYLDGRAARLREQLQQVEEEHASLSSYREKNCTILSPLRRMPSEVLSEIFSCTLPSVSAAENCQIQESPWVLTHISRRWRAITVSNHSLWSHIDIIYPPDTDPASLYPLSMVETQISRAQKLTVHFRGCETTDSRPQIEMFQCLAKHSSQWDELYLLLTSAIFSLLPSFQDRIPMLRRLQIEWDTEESQEAAESIDCFQTASSLVNISVRNRFRSIPVLAPLLQLVHYDVDATWEMHSEFLKISQNLVVARICVDFDEDDQWLDSEVVVLPCLRQELAIDTDEEDHRILEYLEPAVARSSCPLHRLCFKDCPNADTVRQILERFPSVIDLAIITRTWIDSMVAEELIHILTVSWSEPFEVKIVAPQLRNISFGFPHGSYVKDSIYIEMLKSCWNSNNCALQSSALLVAFGATNLGTDADIGVLREEGLDLLLLEGEDASRVMDTWLFYSTCSCF</sequence>
<proteinExistence type="predicted"/>
<organism evidence="2 3">
    <name type="scientific">Mycena venus</name>
    <dbReference type="NCBI Taxonomy" id="2733690"/>
    <lineage>
        <taxon>Eukaryota</taxon>
        <taxon>Fungi</taxon>
        <taxon>Dikarya</taxon>
        <taxon>Basidiomycota</taxon>
        <taxon>Agaricomycotina</taxon>
        <taxon>Agaricomycetes</taxon>
        <taxon>Agaricomycetidae</taxon>
        <taxon>Agaricales</taxon>
        <taxon>Marasmiineae</taxon>
        <taxon>Mycenaceae</taxon>
        <taxon>Mycena</taxon>
    </lineage>
</organism>